<dbReference type="AlphaFoldDB" id="A0AAD4N902"/>
<name>A0AAD4N902_9BILA</name>
<dbReference type="PANTHER" id="PTHR12821">
    <property type="entry name" value="BYSTIN"/>
    <property type="match status" value="1"/>
</dbReference>
<dbReference type="GO" id="GO:0030688">
    <property type="term" value="C:preribosome, small subunit precursor"/>
    <property type="evidence" value="ECO:0007669"/>
    <property type="project" value="TreeGrafter"/>
</dbReference>
<keyword evidence="4" id="KW-1185">Reference proteome</keyword>
<comment type="caution">
    <text evidence="3">The sequence shown here is derived from an EMBL/GenBank/DDBJ whole genome shotgun (WGS) entry which is preliminary data.</text>
</comment>
<dbReference type="InterPro" id="IPR007955">
    <property type="entry name" value="Bystin"/>
</dbReference>
<dbReference type="GO" id="GO:0005737">
    <property type="term" value="C:cytoplasm"/>
    <property type="evidence" value="ECO:0007669"/>
    <property type="project" value="TreeGrafter"/>
</dbReference>
<feature type="region of interest" description="Disordered" evidence="2">
    <location>
        <begin position="435"/>
        <end position="455"/>
    </location>
</feature>
<accession>A0AAD4N902</accession>
<dbReference type="Proteomes" id="UP001201812">
    <property type="component" value="Unassembled WGS sequence"/>
</dbReference>
<dbReference type="GO" id="GO:0005730">
    <property type="term" value="C:nucleolus"/>
    <property type="evidence" value="ECO:0007669"/>
    <property type="project" value="TreeGrafter"/>
</dbReference>
<evidence type="ECO:0000313" key="4">
    <source>
        <dbReference type="Proteomes" id="UP001201812"/>
    </source>
</evidence>
<proteinExistence type="inferred from homology"/>
<evidence type="ECO:0000256" key="2">
    <source>
        <dbReference type="SAM" id="MobiDB-lite"/>
    </source>
</evidence>
<feature type="region of interest" description="Disordered" evidence="2">
    <location>
        <begin position="1"/>
        <end position="21"/>
    </location>
</feature>
<protein>
    <submittedName>
        <fullName evidence="3">Bystin domain-containing protein</fullName>
    </submittedName>
</protein>
<feature type="compositionally biased region" description="Basic and acidic residues" evidence="2">
    <location>
        <begin position="76"/>
        <end position="87"/>
    </location>
</feature>
<evidence type="ECO:0000313" key="3">
    <source>
        <dbReference type="EMBL" id="KAI1716571.1"/>
    </source>
</evidence>
<feature type="compositionally biased region" description="Acidic residues" evidence="2">
    <location>
        <begin position="108"/>
        <end position="119"/>
    </location>
</feature>
<dbReference type="PANTHER" id="PTHR12821:SF0">
    <property type="entry name" value="BYSTIN"/>
    <property type="match status" value="1"/>
</dbReference>
<dbReference type="Pfam" id="PF05291">
    <property type="entry name" value="Bystin"/>
    <property type="match status" value="1"/>
</dbReference>
<dbReference type="GO" id="GO:0030515">
    <property type="term" value="F:snoRNA binding"/>
    <property type="evidence" value="ECO:0007669"/>
    <property type="project" value="TreeGrafter"/>
</dbReference>
<feature type="region of interest" description="Disordered" evidence="2">
    <location>
        <begin position="75"/>
        <end position="121"/>
    </location>
</feature>
<comment type="similarity">
    <text evidence="1">Belongs to the bystin family.</text>
</comment>
<dbReference type="GO" id="GO:0006364">
    <property type="term" value="P:rRNA processing"/>
    <property type="evidence" value="ECO:0007669"/>
    <property type="project" value="TreeGrafter"/>
</dbReference>
<reference evidence="3" key="1">
    <citation type="submission" date="2022-01" db="EMBL/GenBank/DDBJ databases">
        <title>Genome Sequence Resource for Two Populations of Ditylenchus destructor, the Migratory Endoparasitic Phytonematode.</title>
        <authorList>
            <person name="Zhang H."/>
            <person name="Lin R."/>
            <person name="Xie B."/>
        </authorList>
    </citation>
    <scope>NUCLEOTIDE SEQUENCE</scope>
    <source>
        <strain evidence="3">BazhouSP</strain>
    </source>
</reference>
<gene>
    <name evidence="3" type="ORF">DdX_07634</name>
</gene>
<dbReference type="EMBL" id="JAKKPZ010000010">
    <property type="protein sequence ID" value="KAI1716571.1"/>
    <property type="molecule type" value="Genomic_DNA"/>
</dbReference>
<organism evidence="3 4">
    <name type="scientific">Ditylenchus destructor</name>
    <dbReference type="NCBI Taxonomy" id="166010"/>
    <lineage>
        <taxon>Eukaryota</taxon>
        <taxon>Metazoa</taxon>
        <taxon>Ecdysozoa</taxon>
        <taxon>Nematoda</taxon>
        <taxon>Chromadorea</taxon>
        <taxon>Rhabditida</taxon>
        <taxon>Tylenchina</taxon>
        <taxon>Tylenchomorpha</taxon>
        <taxon>Sphaerularioidea</taxon>
        <taxon>Anguinidae</taxon>
        <taxon>Anguininae</taxon>
        <taxon>Ditylenchus</taxon>
    </lineage>
</organism>
<evidence type="ECO:0000256" key="1">
    <source>
        <dbReference type="ARBA" id="ARBA00007114"/>
    </source>
</evidence>
<sequence>MGKKQKIRPGAGDLVPVPGPLDKQIEKSRVARHKMKIQKQIDTLKLEDELPVGDDQLQGQLNEKFNAKIVKLARKQWTEEEHHDKTHGQPRSKSKKDKKISLKNLDGESSDEEGEEDEEALRTGMDELENELLKISADDEEAVKKFLFSDTKEDIQGEINKKKVEFKTQVLGETADTINDLNPEVVLLYKEVGEVLAKYRSGKIPKAFKMIPSMVNWEDMLFLTCPENWSSGAMLQATRLFSSCMSPAMCQRFYNVILLPRIRDEIGEYKKLNFHMYQCLFKAMYKPAAFFKGILLPLCDTNQPTMCTLREAWIVGSVLRKVSIPVLHAAAAMLKISEMDYYGPNSYILRILIEKRYTLPFRAIDGLVFHFLRMRGVKSGQDGLPVLWHQALLSFVQIYKRDMSSEQREALLDLIKTHNHYQMTPEIRRHLQLTESRNEESEANIPEYAKDDMEF</sequence>
<feature type="compositionally biased region" description="Basic residues" evidence="2">
    <location>
        <begin position="88"/>
        <end position="98"/>
    </location>
</feature>